<feature type="non-terminal residue" evidence="1">
    <location>
        <position position="1"/>
    </location>
</feature>
<dbReference type="AlphaFoldDB" id="A0AAW4BP11"/>
<evidence type="ECO:0008006" key="3">
    <source>
        <dbReference type="Google" id="ProtNLM"/>
    </source>
</evidence>
<evidence type="ECO:0000313" key="2">
    <source>
        <dbReference type="Proteomes" id="UP000786185"/>
    </source>
</evidence>
<comment type="caution">
    <text evidence="1">The sequence shown here is derived from an EMBL/GenBank/DDBJ whole genome shotgun (WGS) entry which is preliminary data.</text>
</comment>
<gene>
    <name evidence="1" type="ORF">ERJ77_27365</name>
</gene>
<dbReference type="Gene3D" id="3.30.565.10">
    <property type="entry name" value="Histidine kinase-like ATPase, C-terminal domain"/>
    <property type="match status" value="1"/>
</dbReference>
<dbReference type="Proteomes" id="UP000786185">
    <property type="component" value="Unassembled WGS sequence"/>
</dbReference>
<protein>
    <recommendedName>
        <fullName evidence="3">ATP-binding protein</fullName>
    </recommendedName>
</protein>
<reference evidence="1" key="1">
    <citation type="journal article" date="2021" name="PeerJ">
        <title>Analysis of 44 Vibrio anguillarum genomes reveals high genetic diversity.</title>
        <authorList>
            <person name="Hansen M.J."/>
            <person name="Dalsgaard I."/>
        </authorList>
    </citation>
    <scope>NUCLEOTIDE SEQUENCE</scope>
    <source>
        <strain evidence="1">850617-1/1</strain>
    </source>
</reference>
<sequence>KNAYDADSQTVDVSLTNASRYDLTNSELVIADKGLGMTFDIIEKNWMTIGTSNKRTNPFSKLYGRPVTGNKGIGRFACQRLAEQLELTTCAKTEQGFEHTTVLFDWDDFIPGVPLSNVQCRYNTYISSEGEIGTTLKLKRLRERVTERDFKMILKSITLISIAMPAKRKGFAEDPGFSSNITAP</sequence>
<proteinExistence type="predicted"/>
<evidence type="ECO:0000313" key="1">
    <source>
        <dbReference type="EMBL" id="MBF4438137.1"/>
    </source>
</evidence>
<dbReference type="InterPro" id="IPR036890">
    <property type="entry name" value="HATPase_C_sf"/>
</dbReference>
<organism evidence="1 2">
    <name type="scientific">Vibrio anguillarum</name>
    <name type="common">Listonella anguillarum</name>
    <dbReference type="NCBI Taxonomy" id="55601"/>
    <lineage>
        <taxon>Bacteria</taxon>
        <taxon>Pseudomonadati</taxon>
        <taxon>Pseudomonadota</taxon>
        <taxon>Gammaproteobacteria</taxon>
        <taxon>Vibrionales</taxon>
        <taxon>Vibrionaceae</taxon>
        <taxon>Vibrio</taxon>
    </lineage>
</organism>
<dbReference type="EMBL" id="SCLC01001731">
    <property type="protein sequence ID" value="MBF4438137.1"/>
    <property type="molecule type" value="Genomic_DNA"/>
</dbReference>
<accession>A0AAW4BP11</accession>
<dbReference type="SUPFAM" id="SSF55874">
    <property type="entry name" value="ATPase domain of HSP90 chaperone/DNA topoisomerase II/histidine kinase"/>
    <property type="match status" value="1"/>
</dbReference>
<name>A0AAW4BP11_VIBAN</name>
<feature type="non-terminal residue" evidence="1">
    <location>
        <position position="184"/>
    </location>
</feature>
<dbReference type="Pfam" id="PF13589">
    <property type="entry name" value="HATPase_c_3"/>
    <property type="match status" value="1"/>
</dbReference>